<name>A0ABM8UNF7_9BACT</name>
<organism evidence="1 2">
    <name type="scientific">Dyadobacter linearis</name>
    <dbReference type="NCBI Taxonomy" id="2823330"/>
    <lineage>
        <taxon>Bacteria</taxon>
        <taxon>Pseudomonadati</taxon>
        <taxon>Bacteroidota</taxon>
        <taxon>Cytophagia</taxon>
        <taxon>Cytophagales</taxon>
        <taxon>Spirosomataceae</taxon>
        <taxon>Dyadobacter</taxon>
    </lineage>
</organism>
<comment type="caution">
    <text evidence="1">The sequence shown here is derived from an EMBL/GenBank/DDBJ whole genome shotgun (WGS) entry which is preliminary data.</text>
</comment>
<reference evidence="1 2" key="1">
    <citation type="submission" date="2021-04" db="EMBL/GenBank/DDBJ databases">
        <authorList>
            <person name="Rodrigo-Torres L."/>
            <person name="Arahal R. D."/>
            <person name="Lucena T."/>
        </authorList>
    </citation>
    <scope>NUCLEOTIDE SEQUENCE [LARGE SCALE GENOMIC DNA]</scope>
    <source>
        <strain evidence="1 2">CECT 9623</strain>
    </source>
</reference>
<evidence type="ECO:0008006" key="3">
    <source>
        <dbReference type="Google" id="ProtNLM"/>
    </source>
</evidence>
<protein>
    <recommendedName>
        <fullName evidence="3">Lipoprotein</fullName>
    </recommendedName>
</protein>
<accession>A0ABM8UNF7</accession>
<evidence type="ECO:0000313" key="2">
    <source>
        <dbReference type="Proteomes" id="UP000679725"/>
    </source>
</evidence>
<keyword evidence="2" id="KW-1185">Reference proteome</keyword>
<dbReference type="RefSeq" id="WP_215233090.1">
    <property type="nucleotide sequence ID" value="NZ_CAJRAU010000002.1"/>
</dbReference>
<dbReference type="Proteomes" id="UP000679725">
    <property type="component" value="Unassembled WGS sequence"/>
</dbReference>
<dbReference type="EMBL" id="CAJRAU010000002">
    <property type="protein sequence ID" value="CAG5068984.1"/>
    <property type="molecule type" value="Genomic_DNA"/>
</dbReference>
<gene>
    <name evidence="1" type="ORF">DYBT9623_01718</name>
</gene>
<sequence>MGKIRVFGCLVCTALLLSDCLPSRKVRSSFRKYGFCFHGTKQLTETSGLRFDGYYSFNYTRLESDPNGSASFPVDIAFFGNGMFIYGYRQDYFKSVENKSFGFYNRGTQWGTYKIDGDRIKCQFMESPGGMSMNLGYVWLKLISPAALDFLILKYYDPVIETDLASELTVKQAKQIGKGKFVSQNKMPDPERSWIIRKSWFWCDKNEFRKWEASRK</sequence>
<evidence type="ECO:0000313" key="1">
    <source>
        <dbReference type="EMBL" id="CAG5068984.1"/>
    </source>
</evidence>
<proteinExistence type="predicted"/>